<keyword evidence="2" id="KW-1185">Reference proteome</keyword>
<reference evidence="1 2" key="1">
    <citation type="journal article" date="2019" name="New Phytol.">
        <title>Comparative genomics reveals unique wood-decay strategies and fruiting body development in the Schizophyllaceae.</title>
        <authorList>
            <person name="Almasi E."/>
            <person name="Sahu N."/>
            <person name="Krizsan K."/>
            <person name="Balint B."/>
            <person name="Kovacs G.M."/>
            <person name="Kiss B."/>
            <person name="Cseklye J."/>
            <person name="Drula E."/>
            <person name="Henrissat B."/>
            <person name="Nagy I."/>
            <person name="Chovatia M."/>
            <person name="Adam C."/>
            <person name="LaButti K."/>
            <person name="Lipzen A."/>
            <person name="Riley R."/>
            <person name="Grigoriev I.V."/>
            <person name="Nagy L.G."/>
        </authorList>
    </citation>
    <scope>NUCLEOTIDE SEQUENCE [LARGE SCALE GENOMIC DNA]</scope>
    <source>
        <strain evidence="1 2">NL-1724</strain>
    </source>
</reference>
<protein>
    <submittedName>
        <fullName evidence="1">Uncharacterized protein</fullName>
    </submittedName>
</protein>
<dbReference type="Proteomes" id="UP000320762">
    <property type="component" value="Unassembled WGS sequence"/>
</dbReference>
<dbReference type="AlphaFoldDB" id="A0A550CLW7"/>
<sequence length="186" mass="20328">MSAQGHPSYSVSPSTLLSIANMNVSGANNSLSDVDNSPSGADDILSRCAGAKLTTEESARILSEILPIFFHERMQPLDPRHVSEQACARLLAEHAELQTLLEEAVEAQSCRVLWECDLLSFKTSGSALTIACFPSASSTMLRLFWMSIARRSRISRTGARICRAGRLPVRLRVETRLGAGTLLRLR</sequence>
<gene>
    <name evidence="1" type="ORF">BD626DRAFT_192286</name>
</gene>
<evidence type="ECO:0000313" key="1">
    <source>
        <dbReference type="EMBL" id="TRM65796.1"/>
    </source>
</evidence>
<organism evidence="1 2">
    <name type="scientific">Schizophyllum amplum</name>
    <dbReference type="NCBI Taxonomy" id="97359"/>
    <lineage>
        <taxon>Eukaryota</taxon>
        <taxon>Fungi</taxon>
        <taxon>Dikarya</taxon>
        <taxon>Basidiomycota</taxon>
        <taxon>Agaricomycotina</taxon>
        <taxon>Agaricomycetes</taxon>
        <taxon>Agaricomycetidae</taxon>
        <taxon>Agaricales</taxon>
        <taxon>Schizophyllaceae</taxon>
        <taxon>Schizophyllum</taxon>
    </lineage>
</organism>
<evidence type="ECO:0000313" key="2">
    <source>
        <dbReference type="Proteomes" id="UP000320762"/>
    </source>
</evidence>
<proteinExistence type="predicted"/>
<dbReference type="EMBL" id="VDMD01000004">
    <property type="protein sequence ID" value="TRM65796.1"/>
    <property type="molecule type" value="Genomic_DNA"/>
</dbReference>
<accession>A0A550CLW7</accession>
<comment type="caution">
    <text evidence="1">The sequence shown here is derived from an EMBL/GenBank/DDBJ whole genome shotgun (WGS) entry which is preliminary data.</text>
</comment>
<name>A0A550CLW7_9AGAR</name>